<dbReference type="Pfam" id="PF03281">
    <property type="entry name" value="Mab-21"/>
    <property type="match status" value="1"/>
</dbReference>
<dbReference type="PANTHER" id="PTHR10656:SF69">
    <property type="entry name" value="MAB-21-LIKE HHH_H2TH-LIKE DOMAIN-CONTAINING PROTEIN"/>
    <property type="match status" value="1"/>
</dbReference>
<proteinExistence type="inferred from homology"/>
<evidence type="ECO:0000259" key="2">
    <source>
        <dbReference type="Pfam" id="PF03281"/>
    </source>
</evidence>
<dbReference type="InterPro" id="IPR046903">
    <property type="entry name" value="Mab-21-like_nuc_Trfase"/>
</dbReference>
<accession>A0A8B6GJP6</accession>
<evidence type="ECO:0000256" key="1">
    <source>
        <dbReference type="ARBA" id="ARBA00008307"/>
    </source>
</evidence>
<organism evidence="4 5">
    <name type="scientific">Mytilus galloprovincialis</name>
    <name type="common">Mediterranean mussel</name>
    <dbReference type="NCBI Taxonomy" id="29158"/>
    <lineage>
        <taxon>Eukaryota</taxon>
        <taxon>Metazoa</taxon>
        <taxon>Spiralia</taxon>
        <taxon>Lophotrochozoa</taxon>
        <taxon>Mollusca</taxon>
        <taxon>Bivalvia</taxon>
        <taxon>Autobranchia</taxon>
        <taxon>Pteriomorphia</taxon>
        <taxon>Mytilida</taxon>
        <taxon>Mytiloidea</taxon>
        <taxon>Mytilidae</taxon>
        <taxon>Mytilinae</taxon>
        <taxon>Mytilus</taxon>
    </lineage>
</organism>
<feature type="domain" description="Mab-21-like HhH/H2TH-like" evidence="3">
    <location>
        <begin position="260"/>
        <end position="348"/>
    </location>
</feature>
<evidence type="ECO:0000313" key="4">
    <source>
        <dbReference type="EMBL" id="VDI65001.1"/>
    </source>
</evidence>
<dbReference type="AlphaFoldDB" id="A0A8B6GJP6"/>
<evidence type="ECO:0008006" key="6">
    <source>
        <dbReference type="Google" id="ProtNLM"/>
    </source>
</evidence>
<dbReference type="InterPro" id="IPR046906">
    <property type="entry name" value="Mab-21_HhH/H2TH-like"/>
</dbReference>
<keyword evidence="5" id="KW-1185">Reference proteome</keyword>
<dbReference type="OrthoDB" id="6140538at2759"/>
<reference evidence="4" key="1">
    <citation type="submission" date="2018-11" db="EMBL/GenBank/DDBJ databases">
        <authorList>
            <person name="Alioto T."/>
            <person name="Alioto T."/>
        </authorList>
    </citation>
    <scope>NUCLEOTIDE SEQUENCE</scope>
</reference>
<evidence type="ECO:0000259" key="3">
    <source>
        <dbReference type="Pfam" id="PF20266"/>
    </source>
</evidence>
<gene>
    <name evidence="4" type="ORF">MGAL_10B081954</name>
</gene>
<dbReference type="Proteomes" id="UP000596742">
    <property type="component" value="Unassembled WGS sequence"/>
</dbReference>
<protein>
    <recommendedName>
        <fullName evidence="6">Mab-21-like HhH/H2TH-like domain-containing protein</fullName>
    </recommendedName>
</protein>
<feature type="domain" description="Mab-21-like nucleotidyltransferase" evidence="2">
    <location>
        <begin position="127"/>
        <end position="252"/>
    </location>
</feature>
<comment type="caution">
    <text evidence="4">The sequence shown here is derived from an EMBL/GenBank/DDBJ whole genome shotgun (WGS) entry which is preliminary data.</text>
</comment>
<dbReference type="PANTHER" id="PTHR10656">
    <property type="entry name" value="CELL FATE DETERMINING PROTEIN MAB21-RELATED"/>
    <property type="match status" value="1"/>
</dbReference>
<dbReference type="Pfam" id="PF20266">
    <property type="entry name" value="Mab-21_C"/>
    <property type="match status" value="1"/>
</dbReference>
<dbReference type="SMART" id="SM01265">
    <property type="entry name" value="Mab-21"/>
    <property type="match status" value="1"/>
</dbReference>
<dbReference type="EMBL" id="UYJE01008580">
    <property type="protein sequence ID" value="VDI65001.1"/>
    <property type="molecule type" value="Genomic_DNA"/>
</dbReference>
<name>A0A8B6GJP6_MYTGA</name>
<dbReference type="Gene3D" id="1.10.1410.40">
    <property type="match status" value="1"/>
</dbReference>
<evidence type="ECO:0000313" key="5">
    <source>
        <dbReference type="Proteomes" id="UP000596742"/>
    </source>
</evidence>
<dbReference type="InterPro" id="IPR024810">
    <property type="entry name" value="MAB21L/cGLR"/>
</dbReference>
<sequence>MNNQNDLQSLSCKMYQYLSDVVVGSEKVVKYRRYFYKCFDGCLNTDKLRVISSGSKAEGLDLPGSDLDLMCLLDFFVEENNENTKKNRMCLDTENSSPGFACIKIPHGYGLENISCKNISITNTGSGLFLTNDFGKQNMSKTMSKKMSTFNDLSKRKLPATFTIQGPAFSTSFQDFYNYDFVFCISCRAWPSVAKRWLYRSRSHEWPSFELITMAIDEGVLLVPVGSKSNSTEDNSLEWRFSFSLVEKLLVHSFNHCQLLCYALLKIFLKEIIDNVDIFNKVLCSYYMKTILFWVLEEVDHTYWTQVNLLRCFLLCMQRLHYFIGCNYIPNYFIPEHNMIEGRMSEQLRKKLEVYIAELLVGDLWNALLSSSSLNDLRYNLCNISKPLNGISEFDKTLMTIDLPDVTLFSFVVKRSLSFFVYRIRNEHCPSHLKNIYAMALLDLCKCLATSVKKLSVDSVSKCSSNKQYYSQYKQCLFYLLLNLNIDAVSGWLLLGKFFYNCQEYDKMSEVLLLSEKILTLELYDLPCLGYVPTLKQINCKTSIQSKPFLKRLRHTFIKTPVFYKGKHNDDSFVFHKDLTHSGWRVVHFGSQEVHLRYLVFLKLYKQKHTERMDSALLLLKEAVGKTPRSNVSSVINYSYLLKAQLLIGDDDYLTTIRGLFSILHSFGLKGPWFS</sequence>
<comment type="similarity">
    <text evidence="1">Belongs to the mab-21 family.</text>
</comment>